<feature type="region of interest" description="Disordered" evidence="1">
    <location>
        <begin position="23"/>
        <end position="43"/>
    </location>
</feature>
<dbReference type="Proteomes" id="UP000050761">
    <property type="component" value="Unassembled WGS sequence"/>
</dbReference>
<feature type="compositionally biased region" description="Low complexity" evidence="1">
    <location>
        <begin position="146"/>
        <end position="162"/>
    </location>
</feature>
<feature type="compositionally biased region" description="Basic and acidic residues" evidence="1">
    <location>
        <begin position="66"/>
        <end position="77"/>
    </location>
</feature>
<reference evidence="4" key="2">
    <citation type="submission" date="2019-09" db="UniProtKB">
        <authorList>
            <consortium name="WormBaseParasite"/>
        </authorList>
    </citation>
    <scope>IDENTIFICATION</scope>
</reference>
<evidence type="ECO:0000256" key="1">
    <source>
        <dbReference type="SAM" id="MobiDB-lite"/>
    </source>
</evidence>
<evidence type="ECO:0000313" key="4">
    <source>
        <dbReference type="WBParaSite" id="HPBE_0000441001-mRNA-1"/>
    </source>
</evidence>
<keyword evidence="3" id="KW-1185">Reference proteome</keyword>
<feature type="compositionally biased region" description="Polar residues" evidence="1">
    <location>
        <begin position="134"/>
        <end position="145"/>
    </location>
</feature>
<reference evidence="2 3" key="1">
    <citation type="submission" date="2018-11" db="EMBL/GenBank/DDBJ databases">
        <authorList>
            <consortium name="Pathogen Informatics"/>
        </authorList>
    </citation>
    <scope>NUCLEOTIDE SEQUENCE [LARGE SCALE GENOMIC DNA]</scope>
</reference>
<organism evidence="3 4">
    <name type="scientific">Heligmosomoides polygyrus</name>
    <name type="common">Parasitic roundworm</name>
    <dbReference type="NCBI Taxonomy" id="6339"/>
    <lineage>
        <taxon>Eukaryota</taxon>
        <taxon>Metazoa</taxon>
        <taxon>Ecdysozoa</taxon>
        <taxon>Nematoda</taxon>
        <taxon>Chromadorea</taxon>
        <taxon>Rhabditida</taxon>
        <taxon>Rhabditina</taxon>
        <taxon>Rhabditomorpha</taxon>
        <taxon>Strongyloidea</taxon>
        <taxon>Heligmosomidae</taxon>
        <taxon>Heligmosomoides</taxon>
    </lineage>
</organism>
<feature type="compositionally biased region" description="Polar residues" evidence="1">
    <location>
        <begin position="27"/>
        <end position="36"/>
    </location>
</feature>
<proteinExistence type="predicted"/>
<dbReference type="EMBL" id="UZAH01025312">
    <property type="protein sequence ID" value="VDO61162.1"/>
    <property type="molecule type" value="Genomic_DNA"/>
</dbReference>
<evidence type="ECO:0000313" key="2">
    <source>
        <dbReference type="EMBL" id="VDO61162.1"/>
    </source>
</evidence>
<name>A0A183FDQ2_HELPZ</name>
<dbReference type="WBParaSite" id="HPBE_0000441001-mRNA-1">
    <property type="protein sequence ID" value="HPBE_0000441001-mRNA-1"/>
    <property type="gene ID" value="HPBE_0000441001"/>
</dbReference>
<accession>A0A183FDQ2</accession>
<feature type="region of interest" description="Disordered" evidence="1">
    <location>
        <begin position="129"/>
        <end position="178"/>
    </location>
</feature>
<gene>
    <name evidence="2" type="ORF">HPBE_LOCUS4411</name>
</gene>
<accession>A0A3P8AMM5</accession>
<feature type="region of interest" description="Disordered" evidence="1">
    <location>
        <begin position="65"/>
        <end position="91"/>
    </location>
</feature>
<protein>
    <submittedName>
        <fullName evidence="2 4">Uncharacterized protein</fullName>
    </submittedName>
</protein>
<evidence type="ECO:0000313" key="3">
    <source>
        <dbReference type="Proteomes" id="UP000050761"/>
    </source>
</evidence>
<sequence>MFIHFRCSVFWKVCFSFPYVSHDEQQSDSSGGTSAAESAPETTVWEKFNRPYGQYQYPSDYLGSIPEKKGLKTREVSGKNNTTPKRTNKRTLQELANSAAYSAPISCEKALQERIIEREDLEQCEESLLIPPQGSASGTTVQSGESSSRQAPQSPSFPSSQPYAETEQSQWQYPPPASDAGTAANTFSYYSTTRQPSSTPRSVQFVFTTTNRPGIYSSAGFEPDVEPADYTDRPRGPYSIGKFGTSTLQTPIVKIAGTMPLAPSVLHPNTEPPSGAYSSIWFDNP</sequence>
<dbReference type="AlphaFoldDB" id="A0A183FDQ2"/>